<dbReference type="EMBL" id="AKHW03006817">
    <property type="protein sequence ID" value="KYO18335.1"/>
    <property type="molecule type" value="Genomic_DNA"/>
</dbReference>
<sequence length="102" mass="11294">MRVLSTKCRAPAQHYSITTSLSAEIPPVENWVAYTCIRASASLVRVTQTFQYDIVTGTAVHDSSKEQPTYKNGLLSVDEKLKNKDIIHGTECTIPPKNSQLT</sequence>
<reference evidence="1 2" key="1">
    <citation type="journal article" date="2012" name="Genome Biol.">
        <title>Sequencing three crocodilian genomes to illuminate the evolution of archosaurs and amniotes.</title>
        <authorList>
            <person name="St John J.A."/>
            <person name="Braun E.L."/>
            <person name="Isberg S.R."/>
            <person name="Miles L.G."/>
            <person name="Chong A.Y."/>
            <person name="Gongora J."/>
            <person name="Dalzell P."/>
            <person name="Moran C."/>
            <person name="Bed'hom B."/>
            <person name="Abzhanov A."/>
            <person name="Burgess S.C."/>
            <person name="Cooksey A.M."/>
            <person name="Castoe T.A."/>
            <person name="Crawford N.G."/>
            <person name="Densmore L.D."/>
            <person name="Drew J.C."/>
            <person name="Edwards S.V."/>
            <person name="Faircloth B.C."/>
            <person name="Fujita M.K."/>
            <person name="Greenwold M.J."/>
            <person name="Hoffmann F.G."/>
            <person name="Howard J.M."/>
            <person name="Iguchi T."/>
            <person name="Janes D.E."/>
            <person name="Khan S.Y."/>
            <person name="Kohno S."/>
            <person name="de Koning A.J."/>
            <person name="Lance S.L."/>
            <person name="McCarthy F.M."/>
            <person name="McCormack J.E."/>
            <person name="Merchant M.E."/>
            <person name="Peterson D.G."/>
            <person name="Pollock D.D."/>
            <person name="Pourmand N."/>
            <person name="Raney B.J."/>
            <person name="Roessler K.A."/>
            <person name="Sanford J.R."/>
            <person name="Sawyer R.H."/>
            <person name="Schmidt C.J."/>
            <person name="Triplett E.W."/>
            <person name="Tuberville T.D."/>
            <person name="Venegas-Anaya M."/>
            <person name="Howard J.T."/>
            <person name="Jarvis E.D."/>
            <person name="Guillette L.J.Jr."/>
            <person name="Glenn T.C."/>
            <person name="Green R.E."/>
            <person name="Ray D.A."/>
        </authorList>
    </citation>
    <scope>NUCLEOTIDE SEQUENCE [LARGE SCALE GENOMIC DNA]</scope>
    <source>
        <strain evidence="1">KSC_2009_1</strain>
    </source>
</reference>
<comment type="caution">
    <text evidence="1">The sequence shown here is derived from an EMBL/GenBank/DDBJ whole genome shotgun (WGS) entry which is preliminary data.</text>
</comment>
<dbReference type="AlphaFoldDB" id="A0A151M1E0"/>
<organism evidence="1 2">
    <name type="scientific">Alligator mississippiensis</name>
    <name type="common">American alligator</name>
    <dbReference type="NCBI Taxonomy" id="8496"/>
    <lineage>
        <taxon>Eukaryota</taxon>
        <taxon>Metazoa</taxon>
        <taxon>Chordata</taxon>
        <taxon>Craniata</taxon>
        <taxon>Vertebrata</taxon>
        <taxon>Euteleostomi</taxon>
        <taxon>Archelosauria</taxon>
        <taxon>Archosauria</taxon>
        <taxon>Crocodylia</taxon>
        <taxon>Alligatoridae</taxon>
        <taxon>Alligatorinae</taxon>
        <taxon>Alligator</taxon>
    </lineage>
</organism>
<keyword evidence="2" id="KW-1185">Reference proteome</keyword>
<proteinExistence type="predicted"/>
<accession>A0A151M1E0</accession>
<dbReference type="Proteomes" id="UP000050525">
    <property type="component" value="Unassembled WGS sequence"/>
</dbReference>
<name>A0A151M1E0_ALLMI</name>
<evidence type="ECO:0000313" key="2">
    <source>
        <dbReference type="Proteomes" id="UP000050525"/>
    </source>
</evidence>
<gene>
    <name evidence="1" type="ORF">Y1Q_0008469</name>
</gene>
<protein>
    <submittedName>
        <fullName evidence="1">Uncharacterized protein</fullName>
    </submittedName>
</protein>
<evidence type="ECO:0000313" key="1">
    <source>
        <dbReference type="EMBL" id="KYO18335.1"/>
    </source>
</evidence>